<gene>
    <name evidence="2" type="primary">LOC136087784</name>
</gene>
<organism evidence="1 2">
    <name type="scientific">Hydra vulgaris</name>
    <name type="common">Hydra</name>
    <name type="synonym">Hydra attenuata</name>
    <dbReference type="NCBI Taxonomy" id="6087"/>
    <lineage>
        <taxon>Eukaryota</taxon>
        <taxon>Metazoa</taxon>
        <taxon>Cnidaria</taxon>
        <taxon>Hydrozoa</taxon>
        <taxon>Hydroidolina</taxon>
        <taxon>Anthoathecata</taxon>
        <taxon>Aplanulata</taxon>
        <taxon>Hydridae</taxon>
        <taxon>Hydra</taxon>
    </lineage>
</organism>
<name>A0ABM4CZF2_HYDVU</name>
<proteinExistence type="predicted"/>
<dbReference type="Proteomes" id="UP001652625">
    <property type="component" value="Chromosome 12"/>
</dbReference>
<reference evidence="2" key="1">
    <citation type="submission" date="2025-08" db="UniProtKB">
        <authorList>
            <consortium name="RefSeq"/>
        </authorList>
    </citation>
    <scope>IDENTIFICATION</scope>
</reference>
<dbReference type="PANTHER" id="PTHR47456">
    <property type="entry name" value="PHD-TYPE DOMAIN-CONTAINING PROTEIN"/>
    <property type="match status" value="1"/>
</dbReference>
<dbReference type="GeneID" id="136087784"/>
<dbReference type="RefSeq" id="XP_065667340.1">
    <property type="nucleotide sequence ID" value="XM_065811268.1"/>
</dbReference>
<evidence type="ECO:0000313" key="2">
    <source>
        <dbReference type="RefSeq" id="XP_065667340.1"/>
    </source>
</evidence>
<evidence type="ECO:0000313" key="1">
    <source>
        <dbReference type="Proteomes" id="UP001652625"/>
    </source>
</evidence>
<accession>A0ABM4CZF2</accession>
<dbReference type="PANTHER" id="PTHR47456:SF5">
    <property type="match status" value="1"/>
</dbReference>
<keyword evidence="1" id="KW-1185">Reference proteome</keyword>
<protein>
    <submittedName>
        <fullName evidence="2">Uncharacterized protein LOC136087784</fullName>
    </submittedName>
</protein>
<sequence>MQRLLKLLFWMQHIKQPNILYQTVGTFVCERESTMNIWMALEKIKEWNRNWNPAYAMVDCCAEEINAIEFLHPECQVLICDFHWEQAWERWFSKVSNGGSEIKIEMLSKLRWIARAQSFEDLNTVLANLRNSDPYKNPIHKNMVNWLEKQWLPQIKVLIFNAFIKFYYLVFL</sequence>